<reference evidence="2" key="1">
    <citation type="submission" date="2018-05" db="EMBL/GenBank/DDBJ databases">
        <authorList>
            <person name="Lanie J.A."/>
            <person name="Ng W.-L."/>
            <person name="Kazmierczak K.M."/>
            <person name="Andrzejewski T.M."/>
            <person name="Davidsen T.M."/>
            <person name="Wayne K.J."/>
            <person name="Tettelin H."/>
            <person name="Glass J.I."/>
            <person name="Rusch D."/>
            <person name="Podicherti R."/>
            <person name="Tsui H.-C.T."/>
            <person name="Winkler M.E."/>
        </authorList>
    </citation>
    <scope>NUCLEOTIDE SEQUENCE</scope>
</reference>
<sequence length="203" mass="22083">MDQYSTSLGDMLYLKSEPKIVATRFDPIPGTFILGDSMVKKDTQGTLRRCKNSRLAIIKKLKINEPEFSLNSIDMSETTHFAKFITENDLEILRGTIKNRDILRQALAELQSINPHYPLIGRLLTKHHTILRDVLKVSTSKIEAMLEAALDAGALGGKINGSGGGGCMFAYAPKNPEAVAEAIEKVGGKAHIVESTAGSTLIS</sequence>
<evidence type="ECO:0000259" key="1">
    <source>
        <dbReference type="Pfam" id="PF08544"/>
    </source>
</evidence>
<dbReference type="AlphaFoldDB" id="A0A381UN40"/>
<dbReference type="SUPFAM" id="SSF55060">
    <property type="entry name" value="GHMP Kinase, C-terminal domain"/>
    <property type="match status" value="1"/>
</dbReference>
<proteinExistence type="predicted"/>
<protein>
    <recommendedName>
        <fullName evidence="1">GHMP kinase C-terminal domain-containing protein</fullName>
    </recommendedName>
</protein>
<organism evidence="2">
    <name type="scientific">marine metagenome</name>
    <dbReference type="NCBI Taxonomy" id="408172"/>
    <lineage>
        <taxon>unclassified sequences</taxon>
        <taxon>metagenomes</taxon>
        <taxon>ecological metagenomes</taxon>
    </lineage>
</organism>
<dbReference type="InterPro" id="IPR036554">
    <property type="entry name" value="GHMP_kinase_C_sf"/>
</dbReference>
<gene>
    <name evidence="2" type="ORF">METZ01_LOCUS82449</name>
</gene>
<name>A0A381UN40_9ZZZZ</name>
<dbReference type="Gene3D" id="3.30.70.890">
    <property type="entry name" value="GHMP kinase, C-terminal domain"/>
    <property type="match status" value="1"/>
</dbReference>
<dbReference type="EMBL" id="UINC01006781">
    <property type="protein sequence ID" value="SVA29595.1"/>
    <property type="molecule type" value="Genomic_DNA"/>
</dbReference>
<dbReference type="InterPro" id="IPR013750">
    <property type="entry name" value="GHMP_kinase_C_dom"/>
</dbReference>
<feature type="domain" description="GHMP kinase C-terminal" evidence="1">
    <location>
        <begin position="115"/>
        <end position="186"/>
    </location>
</feature>
<evidence type="ECO:0000313" key="2">
    <source>
        <dbReference type="EMBL" id="SVA29595.1"/>
    </source>
</evidence>
<dbReference type="Pfam" id="PF08544">
    <property type="entry name" value="GHMP_kinases_C"/>
    <property type="match status" value="1"/>
</dbReference>
<accession>A0A381UN40</accession>